<dbReference type="AlphaFoldDB" id="A0A370THZ2"/>
<feature type="compositionally biased region" description="Polar residues" evidence="1">
    <location>
        <begin position="83"/>
        <end position="97"/>
    </location>
</feature>
<evidence type="ECO:0000313" key="2">
    <source>
        <dbReference type="EMBL" id="RDL34972.1"/>
    </source>
</evidence>
<dbReference type="RefSeq" id="XP_031867795.1">
    <property type="nucleotide sequence ID" value="XM_032015526.1"/>
</dbReference>
<feature type="compositionally biased region" description="Polar residues" evidence="1">
    <location>
        <begin position="252"/>
        <end position="262"/>
    </location>
</feature>
<dbReference type="OrthoDB" id="5154006at2759"/>
<organism evidence="2 3">
    <name type="scientific">Venustampulla echinocandica</name>
    <dbReference type="NCBI Taxonomy" id="2656787"/>
    <lineage>
        <taxon>Eukaryota</taxon>
        <taxon>Fungi</taxon>
        <taxon>Dikarya</taxon>
        <taxon>Ascomycota</taxon>
        <taxon>Pezizomycotina</taxon>
        <taxon>Leotiomycetes</taxon>
        <taxon>Helotiales</taxon>
        <taxon>Pleuroascaceae</taxon>
        <taxon>Venustampulla</taxon>
    </lineage>
</organism>
<protein>
    <recommendedName>
        <fullName evidence="4">Myb-like domain-containing protein</fullName>
    </recommendedName>
</protein>
<accession>A0A370THZ2</accession>
<dbReference type="Proteomes" id="UP000254866">
    <property type="component" value="Unassembled WGS sequence"/>
</dbReference>
<feature type="region of interest" description="Disordered" evidence="1">
    <location>
        <begin position="22"/>
        <end position="106"/>
    </location>
</feature>
<evidence type="ECO:0000256" key="1">
    <source>
        <dbReference type="SAM" id="MobiDB-lite"/>
    </source>
</evidence>
<sequence>MAPSESKERKVRISFTNWVAGGSLLSVPKGPRDERRRAPKVTVTQPTDNIKQPMAEKDKKDDAKLDDHVSQNQSKLLGEQKLDNNSAIDTTSISGKSWTEEQDSKLREMKKANKSWKEITIALGASKKEVVARHNELTQMDDGAAEANQSNDAIGKDDKPEDGGFGDMAAIFDDAVDVGENTTPEQGVASAEGGSKPQKSDKQKGKEKALSRRPQEGDQKSEECDCPDCIQERQAGRTQQGINYGKVGQIYPESSASGGQTEESVHRSLQPDNIWTEEDCRILEELEKRHRENKWLEVQAGFFNWTGRMVAAEIIEKKFKGDRVA</sequence>
<evidence type="ECO:0000313" key="3">
    <source>
        <dbReference type="Proteomes" id="UP000254866"/>
    </source>
</evidence>
<dbReference type="STRING" id="2656787.A0A370THZ2"/>
<dbReference type="EMBL" id="NPIC01000006">
    <property type="protein sequence ID" value="RDL34972.1"/>
    <property type="molecule type" value="Genomic_DNA"/>
</dbReference>
<proteinExistence type="predicted"/>
<feature type="compositionally biased region" description="Basic and acidic residues" evidence="1">
    <location>
        <begin position="198"/>
        <end position="223"/>
    </location>
</feature>
<keyword evidence="3" id="KW-1185">Reference proteome</keyword>
<name>A0A370THZ2_9HELO</name>
<feature type="compositionally biased region" description="Basic and acidic residues" evidence="1">
    <location>
        <begin position="54"/>
        <end position="69"/>
    </location>
</feature>
<dbReference type="GeneID" id="43599752"/>
<gene>
    <name evidence="2" type="ORF">BP5553_06903</name>
</gene>
<evidence type="ECO:0008006" key="4">
    <source>
        <dbReference type="Google" id="ProtNLM"/>
    </source>
</evidence>
<comment type="caution">
    <text evidence="2">The sequence shown here is derived from an EMBL/GenBank/DDBJ whole genome shotgun (WGS) entry which is preliminary data.</text>
</comment>
<reference evidence="2 3" key="1">
    <citation type="journal article" date="2018" name="IMA Fungus">
        <title>IMA Genome-F 9: Draft genome sequence of Annulohypoxylon stygium, Aspergillus mulundensis, Berkeleyomyces basicola (syn. Thielaviopsis basicola), Ceratocystis smalleyi, two Cercospora beticola strains, Coleophoma cylindrospora, Fusarium fracticaudum, Phialophora cf. hyalina, and Morchella septimelata.</title>
        <authorList>
            <person name="Wingfield B.D."/>
            <person name="Bills G.F."/>
            <person name="Dong Y."/>
            <person name="Huang W."/>
            <person name="Nel W.J."/>
            <person name="Swalarsk-Parry B.S."/>
            <person name="Vaghefi N."/>
            <person name="Wilken P.M."/>
            <person name="An Z."/>
            <person name="de Beer Z.W."/>
            <person name="De Vos L."/>
            <person name="Chen L."/>
            <person name="Duong T.A."/>
            <person name="Gao Y."/>
            <person name="Hammerbacher A."/>
            <person name="Kikkert J.R."/>
            <person name="Li Y."/>
            <person name="Li H."/>
            <person name="Li K."/>
            <person name="Li Q."/>
            <person name="Liu X."/>
            <person name="Ma X."/>
            <person name="Naidoo K."/>
            <person name="Pethybridge S.J."/>
            <person name="Sun J."/>
            <person name="Steenkamp E.T."/>
            <person name="van der Nest M.A."/>
            <person name="van Wyk S."/>
            <person name="Wingfield M.J."/>
            <person name="Xiong C."/>
            <person name="Yue Q."/>
            <person name="Zhang X."/>
        </authorList>
    </citation>
    <scope>NUCLEOTIDE SEQUENCE [LARGE SCALE GENOMIC DNA]</scope>
    <source>
        <strain evidence="2 3">BP 5553</strain>
    </source>
</reference>
<feature type="region of interest" description="Disordered" evidence="1">
    <location>
        <begin position="133"/>
        <end position="270"/>
    </location>
</feature>